<evidence type="ECO:0000259" key="14">
    <source>
        <dbReference type="PROSITE" id="PS51910"/>
    </source>
</evidence>
<dbReference type="EC" id="3.2.1.14" evidence="4"/>
<comment type="caution">
    <text evidence="15">The sequence shown here is derived from an EMBL/GenBank/DDBJ whole genome shotgun (WGS) entry which is preliminary data.</text>
</comment>
<dbReference type="PANTHER" id="PTHR11177:SF397">
    <property type="entry name" value="CHITINASE"/>
    <property type="match status" value="1"/>
</dbReference>
<keyword evidence="7 13" id="KW-0378">Hydrolase</keyword>
<dbReference type="SUPFAM" id="SSF54556">
    <property type="entry name" value="Chitinase insertion domain"/>
    <property type="match status" value="1"/>
</dbReference>
<protein>
    <recommendedName>
        <fullName evidence="4">chitinase</fullName>
        <ecNumber evidence="4">3.2.1.14</ecNumber>
    </recommendedName>
</protein>
<dbReference type="InterPro" id="IPR017853">
    <property type="entry name" value="GH"/>
</dbReference>
<organism evidence="15 16">
    <name type="scientific">Coniochaeta hoffmannii</name>
    <dbReference type="NCBI Taxonomy" id="91930"/>
    <lineage>
        <taxon>Eukaryota</taxon>
        <taxon>Fungi</taxon>
        <taxon>Dikarya</taxon>
        <taxon>Ascomycota</taxon>
        <taxon>Pezizomycotina</taxon>
        <taxon>Sordariomycetes</taxon>
        <taxon>Sordariomycetidae</taxon>
        <taxon>Coniochaetales</taxon>
        <taxon>Coniochaetaceae</taxon>
        <taxon>Coniochaeta</taxon>
    </lineage>
</organism>
<dbReference type="EMBL" id="JANBVN010000137">
    <property type="protein sequence ID" value="KAJ9139005.1"/>
    <property type="molecule type" value="Genomic_DNA"/>
</dbReference>
<dbReference type="Gene3D" id="3.10.50.10">
    <property type="match status" value="1"/>
</dbReference>
<proteinExistence type="inferred from homology"/>
<keyword evidence="12" id="KW-0624">Polysaccharide degradation</keyword>
<feature type="domain" description="GH18" evidence="14">
    <location>
        <begin position="16"/>
        <end position="374"/>
    </location>
</feature>
<dbReference type="GO" id="GO:0006032">
    <property type="term" value="P:chitin catabolic process"/>
    <property type="evidence" value="ECO:0007669"/>
    <property type="project" value="UniProtKB-KW"/>
</dbReference>
<evidence type="ECO:0000256" key="8">
    <source>
        <dbReference type="ARBA" id="ARBA00023024"/>
    </source>
</evidence>
<dbReference type="FunFam" id="3.10.50.10:FF:000003">
    <property type="entry name" value="Class V chitinase CHIT5b"/>
    <property type="match status" value="1"/>
</dbReference>
<evidence type="ECO:0000256" key="7">
    <source>
        <dbReference type="ARBA" id="ARBA00022801"/>
    </source>
</evidence>
<dbReference type="Proteomes" id="UP001174691">
    <property type="component" value="Unassembled WGS sequence"/>
</dbReference>
<accession>A0AA38RJN5</accession>
<evidence type="ECO:0000313" key="15">
    <source>
        <dbReference type="EMBL" id="KAJ9139005.1"/>
    </source>
</evidence>
<dbReference type="InterPro" id="IPR001579">
    <property type="entry name" value="Glyco_hydro_18_chit_AS"/>
</dbReference>
<sequence>MNPKPPGGSPPNQVLSRVIGYYESWSYRSQCNNKKPSDMPLSELTHLNYAFAFISPGSYELVTMDADTPESLFRTTTDTKQFNPNLKVFISVGGWTFNDIGSVTQPLFSEIASSETNRQKFADNCVNFMNRYGFDGIDIDWEYPGAPDRGGKPEDTENFTLLMKTLRQTFNASPRQLGITFTIPSSFWYLRWFDVPGLLKYADWTNLMSYDLHGTWDRNNPIGAIAQAHTNLTEIKLAAELLWRVGVQPSKVSLGFGFYGRSFELADPSCSKPGCPFTGGARAGPCSDTAGILMYYEIQAVLKQVSGLKPVFDEEAAVKYLVFDKNQWVSYDDGETFDAKIAWANAIGFGGSLIWAVDTDDDKYSAMSGFMGKEVAHVNLAQKQFAVTETSIAQSLIGENGQDCKVLKDYDCKAARDLRCDKGFTLVGWDRDGCDKGDEGKPICCPQATAPKKCMWRGSGGDCNGQCHAGEATITKSSWGGKGAGFDGESGTNQCSRGVKAFCCEAGDWKGVIDGCEWSSCGGDCPSNKKEVIEAARGCTLIKAQKYCCPLDTPLHDCEWRGNWPDCPNAKCEIDEVAVVNDPNGEPGWFACHWGRQRTGCCKVSKPPPEPLECTVTICDIDPSACAIAGDAWGNKKRDGESLHELEKRGPPRQFKWVTTAGAIVLQWSLTYPTPPNYMRNLRNNLRGLARQWYQMRSRSCNDPAVRPTDFENLDTPPTGGQVEHIIPLAFVLGRFPAIANHAHHFNSAPVTARNPIPAGDPTRTAAIADDFWLNVWRSANALPSDFEIRQPDQYVNEQIGSMTNPTPFVILRDAVNAAKGRLEIFNRPMSPDRFEGFVDAAAAGDEESVESFLAPLRETVAVFEYLNDATVITEQDAGVARVQLALQRIERAIPQAQGLSAHWNEAYPHYFRQVSQFARTWMGDSIRYARNAFSAEEAPFRESVMKELKELEGKIDDLKYAFED</sequence>
<evidence type="ECO:0000256" key="10">
    <source>
        <dbReference type="ARBA" id="ARBA00023277"/>
    </source>
</evidence>
<comment type="similarity">
    <text evidence="3">Belongs to the glycosyl hydrolase 18 family. Chitinase class V subfamily.</text>
</comment>
<gene>
    <name evidence="15" type="ORF">NKR19_g7647</name>
</gene>
<dbReference type="PROSITE" id="PS51910">
    <property type="entry name" value="GH18_2"/>
    <property type="match status" value="1"/>
</dbReference>
<dbReference type="GO" id="GO:0005576">
    <property type="term" value="C:extracellular region"/>
    <property type="evidence" value="ECO:0007669"/>
    <property type="project" value="UniProtKB-SubCell"/>
</dbReference>
<evidence type="ECO:0000256" key="1">
    <source>
        <dbReference type="ARBA" id="ARBA00000822"/>
    </source>
</evidence>
<keyword evidence="10" id="KW-0119">Carbohydrate metabolism</keyword>
<evidence type="ECO:0000256" key="11">
    <source>
        <dbReference type="ARBA" id="ARBA00023295"/>
    </source>
</evidence>
<dbReference type="Pfam" id="PF00704">
    <property type="entry name" value="Glyco_hydro_18"/>
    <property type="match status" value="1"/>
</dbReference>
<evidence type="ECO:0000256" key="13">
    <source>
        <dbReference type="RuleBase" id="RU000489"/>
    </source>
</evidence>
<keyword evidence="9" id="KW-0325">Glycoprotein</keyword>
<dbReference type="PANTHER" id="PTHR11177">
    <property type="entry name" value="CHITINASE"/>
    <property type="match status" value="1"/>
</dbReference>
<evidence type="ECO:0000313" key="16">
    <source>
        <dbReference type="Proteomes" id="UP001174691"/>
    </source>
</evidence>
<evidence type="ECO:0000256" key="2">
    <source>
        <dbReference type="ARBA" id="ARBA00004613"/>
    </source>
</evidence>
<evidence type="ECO:0000256" key="5">
    <source>
        <dbReference type="ARBA" id="ARBA00022525"/>
    </source>
</evidence>
<dbReference type="GO" id="GO:0008061">
    <property type="term" value="F:chitin binding"/>
    <property type="evidence" value="ECO:0007669"/>
    <property type="project" value="InterPro"/>
</dbReference>
<dbReference type="InterPro" id="IPR001223">
    <property type="entry name" value="Glyco_hydro18_cat"/>
</dbReference>
<comment type="catalytic activity">
    <reaction evidence="1">
        <text>Random endo-hydrolysis of N-acetyl-beta-D-glucosaminide (1-&gt;4)-beta-linkages in chitin and chitodextrins.</text>
        <dbReference type="EC" id="3.2.1.14"/>
    </reaction>
</comment>
<evidence type="ECO:0000256" key="12">
    <source>
        <dbReference type="ARBA" id="ARBA00023326"/>
    </source>
</evidence>
<keyword evidence="8" id="KW-0146">Chitin degradation</keyword>
<name>A0AA38RJN5_9PEZI</name>
<dbReference type="AlphaFoldDB" id="A0AA38RJN5"/>
<evidence type="ECO:0000256" key="3">
    <source>
        <dbReference type="ARBA" id="ARBA00008682"/>
    </source>
</evidence>
<keyword evidence="16" id="KW-1185">Reference proteome</keyword>
<dbReference type="InterPro" id="IPR050314">
    <property type="entry name" value="Glycosyl_Hydrlase_18"/>
</dbReference>
<dbReference type="GO" id="GO:0008843">
    <property type="term" value="F:endochitinase activity"/>
    <property type="evidence" value="ECO:0007669"/>
    <property type="project" value="UniProtKB-EC"/>
</dbReference>
<evidence type="ECO:0000256" key="4">
    <source>
        <dbReference type="ARBA" id="ARBA00012729"/>
    </source>
</evidence>
<dbReference type="InterPro" id="IPR029070">
    <property type="entry name" value="Chitinase_insertion_sf"/>
</dbReference>
<reference evidence="15" key="1">
    <citation type="submission" date="2022-07" db="EMBL/GenBank/DDBJ databases">
        <title>Fungi with potential for degradation of polypropylene.</title>
        <authorList>
            <person name="Gostincar C."/>
        </authorList>
    </citation>
    <scope>NUCLEOTIDE SEQUENCE</scope>
    <source>
        <strain evidence="15">EXF-13287</strain>
    </source>
</reference>
<dbReference type="SUPFAM" id="SSF51445">
    <property type="entry name" value="(Trans)glycosidases"/>
    <property type="match status" value="1"/>
</dbReference>
<dbReference type="PROSITE" id="PS01095">
    <property type="entry name" value="GH18_1"/>
    <property type="match status" value="1"/>
</dbReference>
<dbReference type="GO" id="GO:0000272">
    <property type="term" value="P:polysaccharide catabolic process"/>
    <property type="evidence" value="ECO:0007669"/>
    <property type="project" value="UniProtKB-KW"/>
</dbReference>
<keyword evidence="11 13" id="KW-0326">Glycosidase</keyword>
<evidence type="ECO:0000256" key="9">
    <source>
        <dbReference type="ARBA" id="ARBA00023180"/>
    </source>
</evidence>
<dbReference type="Gene3D" id="3.20.20.80">
    <property type="entry name" value="Glycosidases"/>
    <property type="match status" value="1"/>
</dbReference>
<keyword evidence="5" id="KW-0964">Secreted</keyword>
<dbReference type="SMART" id="SM00636">
    <property type="entry name" value="Glyco_18"/>
    <property type="match status" value="1"/>
</dbReference>
<keyword evidence="6" id="KW-0732">Signal</keyword>
<dbReference type="InterPro" id="IPR011583">
    <property type="entry name" value="Chitinase_II/V-like_cat"/>
</dbReference>
<evidence type="ECO:0000256" key="6">
    <source>
        <dbReference type="ARBA" id="ARBA00022729"/>
    </source>
</evidence>
<comment type="subcellular location">
    <subcellularLocation>
        <location evidence="2">Secreted</location>
    </subcellularLocation>
</comment>